<dbReference type="EMBL" id="CAJVAX010000001">
    <property type="protein sequence ID" value="CAG7599099.1"/>
    <property type="molecule type" value="Genomic_DNA"/>
</dbReference>
<accession>A0A9W4GWX9</accession>
<name>A0A9W4GWX9_9ACTN</name>
<evidence type="ECO:0008006" key="4">
    <source>
        <dbReference type="Google" id="ProtNLM"/>
    </source>
</evidence>
<sequence>MSRFAGVLAGILLPVAVVGVLSGCSSSSGDDKAQPKDKASAPAAPATSESASASSSQGSGGVHGRLDYAGSRSGGFDVTTSVGCATLDGRLVAVNAPAPDDTSASTVPSFVANIGSESMATLVTPDKHTFVKLGADGLTGAKQGGDWTVTVAGTELGAVDASGGSVTVNGHLTCTKVSGT</sequence>
<protein>
    <recommendedName>
        <fullName evidence="4">Lipoprotein</fullName>
    </recommendedName>
</protein>
<keyword evidence="3" id="KW-1185">Reference proteome</keyword>
<evidence type="ECO:0000313" key="2">
    <source>
        <dbReference type="EMBL" id="CAG7599099.1"/>
    </source>
</evidence>
<reference evidence="2" key="1">
    <citation type="submission" date="2021-06" db="EMBL/GenBank/DDBJ databases">
        <authorList>
            <person name="Arsene-Ploetze F."/>
        </authorList>
    </citation>
    <scope>NUCLEOTIDE SEQUENCE</scope>
    <source>
        <strain evidence="2">SBRY1</strain>
    </source>
</reference>
<dbReference type="AlphaFoldDB" id="A0A9W4GWX9"/>
<dbReference type="PROSITE" id="PS51257">
    <property type="entry name" value="PROKAR_LIPOPROTEIN"/>
    <property type="match status" value="1"/>
</dbReference>
<feature type="compositionally biased region" description="Low complexity" evidence="1">
    <location>
        <begin position="40"/>
        <end position="57"/>
    </location>
</feature>
<comment type="caution">
    <text evidence="2">The sequence shown here is derived from an EMBL/GenBank/DDBJ whole genome shotgun (WGS) entry which is preliminary data.</text>
</comment>
<evidence type="ECO:0000256" key="1">
    <source>
        <dbReference type="SAM" id="MobiDB-lite"/>
    </source>
</evidence>
<dbReference type="Proteomes" id="UP001153328">
    <property type="component" value="Unassembled WGS sequence"/>
</dbReference>
<evidence type="ECO:0000313" key="3">
    <source>
        <dbReference type="Proteomes" id="UP001153328"/>
    </source>
</evidence>
<proteinExistence type="predicted"/>
<gene>
    <name evidence="2" type="ORF">SBRY_10215</name>
</gene>
<feature type="region of interest" description="Disordered" evidence="1">
    <location>
        <begin position="26"/>
        <end position="66"/>
    </location>
</feature>
<organism evidence="2 3">
    <name type="scientific">Actinacidiphila bryophytorum</name>
    <dbReference type="NCBI Taxonomy" id="1436133"/>
    <lineage>
        <taxon>Bacteria</taxon>
        <taxon>Bacillati</taxon>
        <taxon>Actinomycetota</taxon>
        <taxon>Actinomycetes</taxon>
        <taxon>Kitasatosporales</taxon>
        <taxon>Streptomycetaceae</taxon>
        <taxon>Actinacidiphila</taxon>
    </lineage>
</organism>
<dbReference type="RefSeq" id="WP_206248192.1">
    <property type="nucleotide sequence ID" value="NZ_JADKYA010000352.1"/>
</dbReference>
<feature type="compositionally biased region" description="Basic and acidic residues" evidence="1">
    <location>
        <begin position="29"/>
        <end position="39"/>
    </location>
</feature>